<dbReference type="Gene3D" id="3.30.40.10">
    <property type="entry name" value="Zinc/RING finger domain, C3HC4 (zinc finger)"/>
    <property type="match status" value="1"/>
</dbReference>
<accession>A0A7D9I4W6</accession>
<evidence type="ECO:0000313" key="2">
    <source>
        <dbReference type="Proteomes" id="UP001152795"/>
    </source>
</evidence>
<dbReference type="InterPro" id="IPR017907">
    <property type="entry name" value="Znf_RING_CS"/>
</dbReference>
<gene>
    <name evidence="1" type="ORF">PACLA_8A045711</name>
</gene>
<dbReference type="PANTHER" id="PTHR10131">
    <property type="entry name" value="TNF RECEPTOR ASSOCIATED FACTOR"/>
    <property type="match status" value="1"/>
</dbReference>
<dbReference type="GO" id="GO:0043122">
    <property type="term" value="P:regulation of canonical NF-kappaB signal transduction"/>
    <property type="evidence" value="ECO:0007669"/>
    <property type="project" value="TreeGrafter"/>
</dbReference>
<reference evidence="1" key="1">
    <citation type="submission" date="2020-04" db="EMBL/GenBank/DDBJ databases">
        <authorList>
            <person name="Alioto T."/>
            <person name="Alioto T."/>
            <person name="Gomez Garrido J."/>
        </authorList>
    </citation>
    <scope>NUCLEOTIDE SEQUENCE</scope>
    <source>
        <strain evidence="1">A484AB</strain>
    </source>
</reference>
<dbReference type="OrthoDB" id="6105938at2759"/>
<comment type="caution">
    <text evidence="1">The sequence shown here is derived from an EMBL/GenBank/DDBJ whole genome shotgun (WGS) entry which is preliminary data.</text>
</comment>
<dbReference type="PROSITE" id="PS00518">
    <property type="entry name" value="ZF_RING_1"/>
    <property type="match status" value="1"/>
</dbReference>
<dbReference type="Proteomes" id="UP001152795">
    <property type="component" value="Unassembled WGS sequence"/>
</dbReference>
<dbReference type="InterPro" id="IPR013083">
    <property type="entry name" value="Znf_RING/FYVE/PHD"/>
</dbReference>
<dbReference type="PROSITE" id="PS50089">
    <property type="entry name" value="ZF_RING_2"/>
    <property type="match status" value="1"/>
</dbReference>
<proteinExistence type="predicted"/>
<protein>
    <submittedName>
        <fullName evidence="1">TNF receptor-associated factor 4-like</fullName>
    </submittedName>
</protein>
<sequence length="256" mass="29806">MIVTTIWKTKPNVPSRKRGCIAGVVGTLRLGSVIQLILRLIFCMARNDHSGYPLKWFKDQNATRNAYECAICLEVLKDPVQVRDCGHQFCALCIDDILKTDPRCPTCRIEISDVMIFEDHAARRLIKQLVVNCCNAGCSWQGCLGSLLQSHQNNCNFSIHRGNNVDEKVEKLEQTLETLMMKISTLEKKYEEDSKELKLKYEQDSKELKLKHEQDIKEVKLKLEQSENRWQLLEEKQRELCEKEKKTADLRKERFF</sequence>
<organism evidence="1 2">
    <name type="scientific">Paramuricea clavata</name>
    <name type="common">Red gorgonian</name>
    <name type="synonym">Violescent sea-whip</name>
    <dbReference type="NCBI Taxonomy" id="317549"/>
    <lineage>
        <taxon>Eukaryota</taxon>
        <taxon>Metazoa</taxon>
        <taxon>Cnidaria</taxon>
        <taxon>Anthozoa</taxon>
        <taxon>Octocorallia</taxon>
        <taxon>Malacalcyonacea</taxon>
        <taxon>Plexauridae</taxon>
        <taxon>Paramuricea</taxon>
    </lineage>
</organism>
<dbReference type="SUPFAM" id="SSF57850">
    <property type="entry name" value="RING/U-box"/>
    <property type="match status" value="1"/>
</dbReference>
<dbReference type="SMART" id="SM00184">
    <property type="entry name" value="RING"/>
    <property type="match status" value="1"/>
</dbReference>
<dbReference type="Pfam" id="PF13923">
    <property type="entry name" value="zf-C3HC4_2"/>
    <property type="match status" value="1"/>
</dbReference>
<dbReference type="PANTHER" id="PTHR10131:SF94">
    <property type="entry name" value="TNF RECEPTOR-ASSOCIATED FACTOR 4"/>
    <property type="match status" value="1"/>
</dbReference>
<evidence type="ECO:0000313" key="1">
    <source>
        <dbReference type="EMBL" id="CAB4001607.1"/>
    </source>
</evidence>
<dbReference type="InterPro" id="IPR001841">
    <property type="entry name" value="Znf_RING"/>
</dbReference>
<keyword evidence="2" id="KW-1185">Reference proteome</keyword>
<name>A0A7D9I4W6_PARCT</name>
<keyword evidence="1" id="KW-0675">Receptor</keyword>
<dbReference type="AlphaFoldDB" id="A0A7D9I4W6"/>
<dbReference type="EMBL" id="CACRXK020004134">
    <property type="protein sequence ID" value="CAB4001607.1"/>
    <property type="molecule type" value="Genomic_DNA"/>
</dbReference>